<organism evidence="2 3">
    <name type="scientific">Oesophagostomum dentatum</name>
    <name type="common">Nodular worm</name>
    <dbReference type="NCBI Taxonomy" id="61180"/>
    <lineage>
        <taxon>Eukaryota</taxon>
        <taxon>Metazoa</taxon>
        <taxon>Ecdysozoa</taxon>
        <taxon>Nematoda</taxon>
        <taxon>Chromadorea</taxon>
        <taxon>Rhabditida</taxon>
        <taxon>Rhabditina</taxon>
        <taxon>Rhabditomorpha</taxon>
        <taxon>Strongyloidea</taxon>
        <taxon>Strongylidae</taxon>
        <taxon>Oesophagostomum</taxon>
    </lineage>
</organism>
<dbReference type="Pfam" id="PF06017">
    <property type="entry name" value="Myosin_TH1"/>
    <property type="match status" value="1"/>
</dbReference>
<protein>
    <submittedName>
        <fullName evidence="2">Myosin tail</fullName>
    </submittedName>
</protein>
<evidence type="ECO:0000259" key="1">
    <source>
        <dbReference type="PROSITE" id="PS51757"/>
    </source>
</evidence>
<dbReference type="InterPro" id="IPR010926">
    <property type="entry name" value="Myosin_TH1"/>
</dbReference>
<gene>
    <name evidence="2" type="ORF">OESDEN_19841</name>
</gene>
<dbReference type="GO" id="GO:0003774">
    <property type="term" value="F:cytoskeletal motor activity"/>
    <property type="evidence" value="ECO:0007669"/>
    <property type="project" value="InterPro"/>
</dbReference>
<dbReference type="OrthoDB" id="6108017at2759"/>
<name>A0A0B1S552_OESDE</name>
<reference evidence="2 3" key="1">
    <citation type="submission" date="2014-03" db="EMBL/GenBank/DDBJ databases">
        <title>Draft genome of the hookworm Oesophagostomum dentatum.</title>
        <authorList>
            <person name="Mitreva M."/>
        </authorList>
    </citation>
    <scope>NUCLEOTIDE SEQUENCE [LARGE SCALE GENOMIC DNA]</scope>
    <source>
        <strain evidence="2 3">OD-Hann</strain>
    </source>
</reference>
<dbReference type="PROSITE" id="PS51757">
    <property type="entry name" value="TH1"/>
    <property type="match status" value="1"/>
</dbReference>
<dbReference type="AlphaFoldDB" id="A0A0B1S552"/>
<proteinExistence type="predicted"/>
<dbReference type="Proteomes" id="UP000053660">
    <property type="component" value="Unassembled WGS sequence"/>
</dbReference>
<keyword evidence="3" id="KW-1185">Reference proteome</keyword>
<evidence type="ECO:0000313" key="2">
    <source>
        <dbReference type="EMBL" id="KHJ80483.1"/>
    </source>
</evidence>
<feature type="domain" description="TH1" evidence="1">
    <location>
        <begin position="60"/>
        <end position="251"/>
    </location>
</feature>
<sequence length="255" mass="28923">MPDLGKNIRLPTPPVVLRPFVDKLKVMHQRWRAATILARMPPYLRESLNEKLAAFSVLNGKRERWGYTRSWKGDYLSQSEEPTYNPIKYRAAMLAMKASHPYEKVLFSTFFQKFNRFNKSSLRALVITDQFVAKMDTVNFKLLKQPVPLQNITAISVCPEPNGLFIIHLSDNDIIGCMKNPKDEERVGELVGVLLAHFEKTNMKPPMVHVSPSLSVCLGGKTRAVRIFPADATQQAVFKKNGNDIDLICHNLTAV</sequence>
<accession>A0A0B1S552</accession>
<evidence type="ECO:0000313" key="3">
    <source>
        <dbReference type="Proteomes" id="UP000053660"/>
    </source>
</evidence>
<dbReference type="EMBL" id="KN600512">
    <property type="protein sequence ID" value="KHJ80483.1"/>
    <property type="molecule type" value="Genomic_DNA"/>
</dbReference>
<dbReference type="GO" id="GO:0016459">
    <property type="term" value="C:myosin complex"/>
    <property type="evidence" value="ECO:0007669"/>
    <property type="project" value="InterPro"/>
</dbReference>